<feature type="compositionally biased region" description="Polar residues" evidence="1">
    <location>
        <begin position="678"/>
        <end position="690"/>
    </location>
</feature>
<evidence type="ECO:0000313" key="3">
    <source>
        <dbReference type="Proteomes" id="UP001629113"/>
    </source>
</evidence>
<name>A0ABR4P6F3_9HELO</name>
<gene>
    <name evidence="2" type="ORF">PVAG01_10463</name>
</gene>
<comment type="caution">
    <text evidence="2">The sequence shown here is derived from an EMBL/GenBank/DDBJ whole genome shotgun (WGS) entry which is preliminary data.</text>
</comment>
<protein>
    <submittedName>
        <fullName evidence="2">Uncharacterized protein</fullName>
    </submittedName>
</protein>
<evidence type="ECO:0000313" key="2">
    <source>
        <dbReference type="EMBL" id="KAL3418747.1"/>
    </source>
</evidence>
<evidence type="ECO:0000256" key="1">
    <source>
        <dbReference type="SAM" id="MobiDB-lite"/>
    </source>
</evidence>
<dbReference type="EMBL" id="JBFCZG010000009">
    <property type="protein sequence ID" value="KAL3418747.1"/>
    <property type="molecule type" value="Genomic_DNA"/>
</dbReference>
<proteinExistence type="predicted"/>
<accession>A0ABR4P6F3</accession>
<feature type="region of interest" description="Disordered" evidence="1">
    <location>
        <begin position="324"/>
        <end position="361"/>
    </location>
</feature>
<organism evidence="2 3">
    <name type="scientific">Phlyctema vagabunda</name>
    <dbReference type="NCBI Taxonomy" id="108571"/>
    <lineage>
        <taxon>Eukaryota</taxon>
        <taxon>Fungi</taxon>
        <taxon>Dikarya</taxon>
        <taxon>Ascomycota</taxon>
        <taxon>Pezizomycotina</taxon>
        <taxon>Leotiomycetes</taxon>
        <taxon>Helotiales</taxon>
        <taxon>Dermateaceae</taxon>
        <taxon>Phlyctema</taxon>
    </lineage>
</organism>
<sequence>MAQPSHNQPLLHRDENPEADGWIFETLNTYLAMGWAPQPTSGAGLLCGINALALGIRAQQALTAHGQGSDIPPEKRWSPERIATLMDTPEYDDHVFDDLQYQHDFNAAALATPAELREYARQAGYWATNQFYDFQLRIFLRMINADLGTHYSLGLIVRGYKSNNGRMGRTRVTIDAVDEMRNSGIIWLYNSREGDEEDGADHWEGLTPSPLNDAEHIATLDYLFRVVAGEPSQQVLRDEIEKRNYTIVKSFPEKDPQDIDVHRGCILSLPLSHMSDIVTPVPAGYEHRRTLDNSIHGPVLSARISKLPIKSNADSDYKDGILQITSNATERRQKKRKTTTELDTPKSQVEGPKRKQPQTDSEIKFRVFRVLHETSKICGPADQEAPLRTLEAEIEPSQKKPVTFHLDLKSYNENGGCHVRDLQGNIGYVQSRLLQRVLYRPWGLSTLPIEPLPSPPMSPPPREFDREAERNYYSKQLLVDIQREINDRNLMDSVVAKKSKAKTKIKKPVKADYIEALLNADQEFTHYLNEKFPRPKIVQKLDPQALAFLPMYRLKVQLDTTDQDDCKLRFYEGEIVMRIGDGVTDIVEQDINGKPVESEHLPRDLVIDYEGRYASIPRDYLEQIDEPWKLKVDSVRLDGILKGLRSTYMQRLSDIGQETEEAMQRKIGKIPIQPGTPKRSSSPPHVQTSGSKRKRPEADVDSKS</sequence>
<reference evidence="2 3" key="1">
    <citation type="submission" date="2024-06" db="EMBL/GenBank/DDBJ databases">
        <title>Complete genome of Phlyctema vagabunda strain 19-DSS-EL-015.</title>
        <authorList>
            <person name="Fiorenzani C."/>
        </authorList>
    </citation>
    <scope>NUCLEOTIDE SEQUENCE [LARGE SCALE GENOMIC DNA]</scope>
    <source>
        <strain evidence="2 3">19-DSS-EL-015</strain>
    </source>
</reference>
<keyword evidence="3" id="KW-1185">Reference proteome</keyword>
<dbReference type="Proteomes" id="UP001629113">
    <property type="component" value="Unassembled WGS sequence"/>
</dbReference>
<feature type="region of interest" description="Disordered" evidence="1">
    <location>
        <begin position="663"/>
        <end position="704"/>
    </location>
</feature>